<evidence type="ECO:0000259" key="4">
    <source>
        <dbReference type="PROSITE" id="PS01124"/>
    </source>
</evidence>
<dbReference type="Pfam" id="PF10114">
    <property type="entry name" value="PocR"/>
    <property type="match status" value="1"/>
</dbReference>
<dbReference type="InterPro" id="IPR020449">
    <property type="entry name" value="Tscrpt_reg_AraC-type_HTH"/>
</dbReference>
<dbReference type="Proteomes" id="UP001321786">
    <property type="component" value="Chromosome"/>
</dbReference>
<dbReference type="InterPro" id="IPR009057">
    <property type="entry name" value="Homeodomain-like_sf"/>
</dbReference>
<dbReference type="GO" id="GO:0043565">
    <property type="term" value="F:sequence-specific DNA binding"/>
    <property type="evidence" value="ECO:0007669"/>
    <property type="project" value="InterPro"/>
</dbReference>
<proteinExistence type="predicted"/>
<accession>A0AAU9EBY2</accession>
<dbReference type="SUPFAM" id="SSF46689">
    <property type="entry name" value="Homeodomain-like"/>
    <property type="match status" value="2"/>
</dbReference>
<feature type="domain" description="HTH araC/xylS-type" evidence="4">
    <location>
        <begin position="227"/>
        <end position="325"/>
    </location>
</feature>
<dbReference type="Pfam" id="PF12833">
    <property type="entry name" value="HTH_18"/>
    <property type="match status" value="1"/>
</dbReference>
<dbReference type="Gene3D" id="1.10.10.60">
    <property type="entry name" value="Homeodomain-like"/>
    <property type="match status" value="2"/>
</dbReference>
<protein>
    <submittedName>
        <fullName evidence="5">PocR ligand-binding domain-containing protein</fullName>
    </submittedName>
</protein>
<dbReference type="AlphaFoldDB" id="A0AAU9EBY2"/>
<gene>
    <name evidence="5" type="ORF">HLPR_11800</name>
</gene>
<keyword evidence="3" id="KW-0804">Transcription</keyword>
<evidence type="ECO:0000256" key="1">
    <source>
        <dbReference type="ARBA" id="ARBA00023015"/>
    </source>
</evidence>
<dbReference type="InterPro" id="IPR018771">
    <property type="entry name" value="PocR_dom"/>
</dbReference>
<keyword evidence="6" id="KW-1185">Reference proteome</keyword>
<dbReference type="SMART" id="SM00342">
    <property type="entry name" value="HTH_ARAC"/>
    <property type="match status" value="1"/>
</dbReference>
<dbReference type="PANTHER" id="PTHR43280">
    <property type="entry name" value="ARAC-FAMILY TRANSCRIPTIONAL REGULATOR"/>
    <property type="match status" value="1"/>
</dbReference>
<sequence>MNSNLLKLDYIINIEKFQKIQDDIAKAVDMAILTVDYKGKPFTRHSSCSEFCRRIREHENYSKLCEKCDSRGGLEAVRKQKPYIYLCHVGLVDLAIPIIVDGQYLGAIMAGQVRLESSNAKLEKIVNDQYYNINLDEETELEKLYENLPIMKFEKINEVANMLFHITNYMVEDAVLKIALSEYDEEKINSKVNNKLVKTLQNVDKDDKSIHLTTVKTKFPKYLIIINPALEYISDNYNEKLYIDDMAKLCNISTSYFSKLFKKSIGQSFSTYVNIVKMNKAKEVLKAKDIPIINLALELGYEDCGYFIKVFKKIVGTTPAAYKKEISKKN</sequence>
<dbReference type="PROSITE" id="PS00041">
    <property type="entry name" value="HTH_ARAC_FAMILY_1"/>
    <property type="match status" value="1"/>
</dbReference>
<reference evidence="5 6" key="1">
    <citation type="submission" date="2023-08" db="EMBL/GenBank/DDBJ databases">
        <title>Helicovermis profunda gen. nov., sp. nov., a novel mesophilic, fermentative bacterium within the Bacillota from a deep-sea hydrothermal vent chimney.</title>
        <authorList>
            <person name="Miyazaki U."/>
            <person name="Mizutani D."/>
            <person name="Hashimoto Y."/>
            <person name="Tame A."/>
            <person name="Sawayama S."/>
            <person name="Miyazaki J."/>
            <person name="Takai K."/>
            <person name="Nakagawa S."/>
        </authorList>
    </citation>
    <scope>NUCLEOTIDE SEQUENCE [LARGE SCALE GENOMIC DNA]</scope>
    <source>
        <strain evidence="5 6">S502</strain>
    </source>
</reference>
<dbReference type="GO" id="GO:0003700">
    <property type="term" value="F:DNA-binding transcription factor activity"/>
    <property type="evidence" value="ECO:0007669"/>
    <property type="project" value="InterPro"/>
</dbReference>
<dbReference type="EMBL" id="AP028654">
    <property type="protein sequence ID" value="BEP28849.1"/>
    <property type="molecule type" value="Genomic_DNA"/>
</dbReference>
<dbReference type="RefSeq" id="WP_338537155.1">
    <property type="nucleotide sequence ID" value="NZ_AP028654.1"/>
</dbReference>
<organism evidence="5 6">
    <name type="scientific">Helicovermis profundi</name>
    <dbReference type="NCBI Taxonomy" id="3065157"/>
    <lineage>
        <taxon>Bacteria</taxon>
        <taxon>Bacillati</taxon>
        <taxon>Bacillota</taxon>
        <taxon>Clostridia</taxon>
        <taxon>Helicovermis</taxon>
    </lineage>
</organism>
<evidence type="ECO:0000256" key="3">
    <source>
        <dbReference type="ARBA" id="ARBA00023163"/>
    </source>
</evidence>
<dbReference type="InterPro" id="IPR018062">
    <property type="entry name" value="HTH_AraC-typ_CS"/>
</dbReference>
<evidence type="ECO:0000256" key="2">
    <source>
        <dbReference type="ARBA" id="ARBA00023125"/>
    </source>
</evidence>
<dbReference type="KEGG" id="hprf:HLPR_11800"/>
<evidence type="ECO:0000313" key="6">
    <source>
        <dbReference type="Proteomes" id="UP001321786"/>
    </source>
</evidence>
<dbReference type="PROSITE" id="PS01124">
    <property type="entry name" value="HTH_ARAC_FAMILY_2"/>
    <property type="match status" value="1"/>
</dbReference>
<keyword evidence="2" id="KW-0238">DNA-binding</keyword>
<dbReference type="InterPro" id="IPR018060">
    <property type="entry name" value="HTH_AraC"/>
</dbReference>
<name>A0AAU9EBY2_9FIRM</name>
<keyword evidence="1" id="KW-0805">Transcription regulation</keyword>
<dbReference type="PRINTS" id="PR00032">
    <property type="entry name" value="HTHARAC"/>
</dbReference>
<dbReference type="PANTHER" id="PTHR43280:SF10">
    <property type="entry name" value="REGULATORY PROTEIN POCR"/>
    <property type="match status" value="1"/>
</dbReference>
<evidence type="ECO:0000313" key="5">
    <source>
        <dbReference type="EMBL" id="BEP28849.1"/>
    </source>
</evidence>